<dbReference type="PANTHER" id="PTHR40763">
    <property type="entry name" value="MEMBRANE PROTEIN-RELATED"/>
    <property type="match status" value="1"/>
</dbReference>
<dbReference type="RefSeq" id="WP_089763223.1">
    <property type="nucleotide sequence ID" value="NZ_BKAT01000029.1"/>
</dbReference>
<evidence type="ECO:0000256" key="1">
    <source>
        <dbReference type="SAM" id="Phobius"/>
    </source>
</evidence>
<keyword evidence="1" id="KW-0812">Transmembrane</keyword>
<keyword evidence="1" id="KW-0472">Membrane</keyword>
<feature type="domain" description="LiaF transmembrane" evidence="2">
    <location>
        <begin position="25"/>
        <end position="117"/>
    </location>
</feature>
<protein>
    <submittedName>
        <fullName evidence="3">Cell wall-active antibiotics response 4TMS YvqF</fullName>
    </submittedName>
</protein>
<accession>A0A1H4E575</accession>
<name>A0A1H4E575_9BACT</name>
<feature type="transmembrane region" description="Helical" evidence="1">
    <location>
        <begin position="72"/>
        <end position="93"/>
    </location>
</feature>
<evidence type="ECO:0000313" key="4">
    <source>
        <dbReference type="Proteomes" id="UP000199656"/>
    </source>
</evidence>
<dbReference type="InterPro" id="IPR054331">
    <property type="entry name" value="LiaF_TM"/>
</dbReference>
<dbReference type="Pfam" id="PF22570">
    <property type="entry name" value="LiaF-TM"/>
    <property type="match status" value="1"/>
</dbReference>
<proteinExistence type="predicted"/>
<dbReference type="STRING" id="408074.SAMN05660909_03506"/>
<reference evidence="4" key="1">
    <citation type="submission" date="2016-10" db="EMBL/GenBank/DDBJ databases">
        <authorList>
            <person name="Varghese N."/>
            <person name="Submissions S."/>
        </authorList>
    </citation>
    <scope>NUCLEOTIDE SEQUENCE [LARGE SCALE GENOMIC DNA]</scope>
    <source>
        <strain evidence="4">DSM 23920</strain>
    </source>
</reference>
<organism evidence="3 4">
    <name type="scientific">Chitinophaga terrae</name>
    <name type="common">ex Kim and Jung 2007</name>
    <dbReference type="NCBI Taxonomy" id="408074"/>
    <lineage>
        <taxon>Bacteria</taxon>
        <taxon>Pseudomonadati</taxon>
        <taxon>Bacteroidota</taxon>
        <taxon>Chitinophagia</taxon>
        <taxon>Chitinophagales</taxon>
        <taxon>Chitinophagaceae</taxon>
        <taxon>Chitinophaga</taxon>
    </lineage>
</organism>
<evidence type="ECO:0000313" key="3">
    <source>
        <dbReference type="EMBL" id="SEA79939.1"/>
    </source>
</evidence>
<dbReference type="AlphaFoldDB" id="A0A1H4E575"/>
<dbReference type="OrthoDB" id="129627at2"/>
<sequence length="282" mass="31243">MKDQNTIEEDKKQLDKERRRGKSTGGVILILIGAGLLLRNMNLDLPYWLFSWQMIVIVVGLVLGFKHNFRPGGWIPVVVIGTIFLLGDIYSWPYNSARFIWPVVLIGVGISVLISKNCDLPKKRIKSENFSDVDPSVYSDPYKNYYKEKYKDWSNTGDTDGKRATFSSEDVLNVSAIFGSVNKIVTSKNFRGGDVSSVFGGVELNLMKAELNGTAVLDVNAIMGGCEIIVPANWKVKVDITTILGGVDDTRPVQFMQDDDSKNVLVLTGSCIFGGVEIRSYA</sequence>
<feature type="transmembrane region" description="Helical" evidence="1">
    <location>
        <begin position="21"/>
        <end position="39"/>
    </location>
</feature>
<keyword evidence="4" id="KW-1185">Reference proteome</keyword>
<keyword evidence="1" id="KW-1133">Transmembrane helix</keyword>
<feature type="transmembrane region" description="Helical" evidence="1">
    <location>
        <begin position="99"/>
        <end position="118"/>
    </location>
</feature>
<gene>
    <name evidence="3" type="ORF">SAMN05660909_03506</name>
</gene>
<dbReference type="PANTHER" id="PTHR40763:SF5">
    <property type="entry name" value="MEMBRANE PROTEIN"/>
    <property type="match status" value="1"/>
</dbReference>
<dbReference type="EMBL" id="FNRL01000016">
    <property type="protein sequence ID" value="SEA79939.1"/>
    <property type="molecule type" value="Genomic_DNA"/>
</dbReference>
<evidence type="ECO:0000259" key="2">
    <source>
        <dbReference type="Pfam" id="PF22570"/>
    </source>
</evidence>
<dbReference type="Proteomes" id="UP000199656">
    <property type="component" value="Unassembled WGS sequence"/>
</dbReference>
<feature type="transmembrane region" description="Helical" evidence="1">
    <location>
        <begin position="45"/>
        <end position="65"/>
    </location>
</feature>